<evidence type="ECO:0000313" key="2">
    <source>
        <dbReference type="EMBL" id="MBB5266313.1"/>
    </source>
</evidence>
<keyword evidence="1" id="KW-0812">Transmembrane</keyword>
<evidence type="ECO:0000256" key="1">
    <source>
        <dbReference type="SAM" id="Phobius"/>
    </source>
</evidence>
<evidence type="ECO:0008006" key="4">
    <source>
        <dbReference type="Google" id="ProtNLM"/>
    </source>
</evidence>
<reference evidence="2 3" key="1">
    <citation type="submission" date="2020-08" db="EMBL/GenBank/DDBJ databases">
        <title>Genomic Encyclopedia of Type Strains, Phase IV (KMG-IV): sequencing the most valuable type-strain genomes for metagenomic binning, comparative biology and taxonomic classification.</title>
        <authorList>
            <person name="Goeker M."/>
        </authorList>
    </citation>
    <scope>NUCLEOTIDE SEQUENCE [LARGE SCALE GENOMIC DNA]</scope>
    <source>
        <strain evidence="2 3">DSM 106146</strain>
    </source>
</reference>
<feature type="transmembrane region" description="Helical" evidence="1">
    <location>
        <begin position="6"/>
        <end position="28"/>
    </location>
</feature>
<accession>A0A7W8HE59</accession>
<dbReference type="Proteomes" id="UP000543642">
    <property type="component" value="Unassembled WGS sequence"/>
</dbReference>
<dbReference type="EMBL" id="JACHFW010000026">
    <property type="protein sequence ID" value="MBB5266313.1"/>
    <property type="molecule type" value="Genomic_DNA"/>
</dbReference>
<keyword evidence="3" id="KW-1185">Reference proteome</keyword>
<evidence type="ECO:0000313" key="3">
    <source>
        <dbReference type="Proteomes" id="UP000543642"/>
    </source>
</evidence>
<name>A0A7W8HE59_9FIRM</name>
<proteinExistence type="predicted"/>
<dbReference type="AlphaFoldDB" id="A0A7W8HE59"/>
<sequence>MNFAEDITLILIVCAITYPLYALFFVLAHFYKKKTQRGSGCTVFLKATVIEPLRIRIKHSYHYFMIYQYEYMGYVYQKNTGIDLAYHQAQKKIGTEVEIYIDPSDPEKYFCPADVKMYRMIQICLLCCGWLFIVGTPIFCFILEYLY</sequence>
<feature type="transmembrane region" description="Helical" evidence="1">
    <location>
        <begin position="123"/>
        <end position="146"/>
    </location>
</feature>
<protein>
    <recommendedName>
        <fullName evidence="4">DUF3592 domain-containing protein</fullName>
    </recommendedName>
</protein>
<dbReference type="RefSeq" id="WP_183776684.1">
    <property type="nucleotide sequence ID" value="NZ_JACHFW010000026.1"/>
</dbReference>
<organism evidence="2 3">
    <name type="scientific">Catenibacillus scindens</name>
    <dbReference type="NCBI Taxonomy" id="673271"/>
    <lineage>
        <taxon>Bacteria</taxon>
        <taxon>Bacillati</taxon>
        <taxon>Bacillota</taxon>
        <taxon>Clostridia</taxon>
        <taxon>Lachnospirales</taxon>
        <taxon>Lachnospiraceae</taxon>
        <taxon>Catenibacillus</taxon>
    </lineage>
</organism>
<keyword evidence="1" id="KW-1133">Transmembrane helix</keyword>
<keyword evidence="1" id="KW-0472">Membrane</keyword>
<comment type="caution">
    <text evidence="2">The sequence shown here is derived from an EMBL/GenBank/DDBJ whole genome shotgun (WGS) entry which is preliminary data.</text>
</comment>
<gene>
    <name evidence="2" type="ORF">HNP82_003470</name>
</gene>